<organism evidence="2 3">
    <name type="scientific">Tenacibaculum aiptasiae</name>
    <dbReference type="NCBI Taxonomy" id="426481"/>
    <lineage>
        <taxon>Bacteria</taxon>
        <taxon>Pseudomonadati</taxon>
        <taxon>Bacteroidota</taxon>
        <taxon>Flavobacteriia</taxon>
        <taxon>Flavobacteriales</taxon>
        <taxon>Flavobacteriaceae</taxon>
        <taxon>Tenacibaculum</taxon>
    </lineage>
</organism>
<dbReference type="EMBL" id="WAAU01000024">
    <property type="protein sequence ID" value="KAB1155296.1"/>
    <property type="molecule type" value="Genomic_DNA"/>
</dbReference>
<dbReference type="AlphaFoldDB" id="A0A7J5ACJ4"/>
<sequence length="75" mass="8396">MKEHIKVYTGTSILINRLAYLLDQAKIATLIKDDKESGRLAGFGTTGASSDLFIYKSDFEDAQKIIHDFNEEVNS</sequence>
<evidence type="ECO:0000259" key="1">
    <source>
        <dbReference type="Pfam" id="PF09413"/>
    </source>
</evidence>
<gene>
    <name evidence="2" type="ORF">F7018_12540</name>
</gene>
<evidence type="ECO:0000313" key="2">
    <source>
        <dbReference type="EMBL" id="KAB1155296.1"/>
    </source>
</evidence>
<proteinExistence type="predicted"/>
<dbReference type="RefSeq" id="WP_150900405.1">
    <property type="nucleotide sequence ID" value="NZ_CBDCSN010000002.1"/>
</dbReference>
<dbReference type="InterPro" id="IPR018551">
    <property type="entry name" value="DUF2007"/>
</dbReference>
<protein>
    <submittedName>
        <fullName evidence="2">DUF2007 domain-containing protein</fullName>
    </submittedName>
</protein>
<name>A0A7J5ACJ4_9FLAO</name>
<accession>A0A7J5ACJ4</accession>
<feature type="domain" description="DUF2007" evidence="1">
    <location>
        <begin position="6"/>
        <end position="69"/>
    </location>
</feature>
<dbReference type="Proteomes" id="UP000467305">
    <property type="component" value="Unassembled WGS sequence"/>
</dbReference>
<evidence type="ECO:0000313" key="3">
    <source>
        <dbReference type="Proteomes" id="UP000467305"/>
    </source>
</evidence>
<dbReference type="OrthoDB" id="1149279at2"/>
<reference evidence="2 3" key="1">
    <citation type="submission" date="2019-09" db="EMBL/GenBank/DDBJ databases">
        <authorList>
            <person name="Cao W.R."/>
        </authorList>
    </citation>
    <scope>NUCLEOTIDE SEQUENCE [LARGE SCALE GENOMIC DNA]</scope>
    <source>
        <strain evidence="3">a4</strain>
    </source>
</reference>
<dbReference type="Pfam" id="PF09413">
    <property type="entry name" value="DUF2007"/>
    <property type="match status" value="1"/>
</dbReference>
<keyword evidence="3" id="KW-1185">Reference proteome</keyword>
<comment type="caution">
    <text evidence="2">The sequence shown here is derived from an EMBL/GenBank/DDBJ whole genome shotgun (WGS) entry which is preliminary data.</text>
</comment>